<comment type="caution">
    <text evidence="4">The sequence shown here is derived from an EMBL/GenBank/DDBJ whole genome shotgun (WGS) entry which is preliminary data.</text>
</comment>
<dbReference type="Gene3D" id="3.40.50.720">
    <property type="entry name" value="NAD(P)-binding Rossmann-like Domain"/>
    <property type="match status" value="1"/>
</dbReference>
<dbReference type="GO" id="GO:0006538">
    <property type="term" value="P:L-glutamate catabolic process"/>
    <property type="evidence" value="ECO:0007669"/>
    <property type="project" value="TreeGrafter"/>
</dbReference>
<organism evidence="4 5">
    <name type="scientific">Tectimicrobiota bacterium</name>
    <dbReference type="NCBI Taxonomy" id="2528274"/>
    <lineage>
        <taxon>Bacteria</taxon>
        <taxon>Pseudomonadati</taxon>
        <taxon>Nitrospinota/Tectimicrobiota group</taxon>
        <taxon>Candidatus Tectimicrobiota</taxon>
    </lineage>
</organism>
<dbReference type="GO" id="GO:0004352">
    <property type="term" value="F:glutamate dehydrogenase (NAD+) activity"/>
    <property type="evidence" value="ECO:0007669"/>
    <property type="project" value="TreeGrafter"/>
</dbReference>
<evidence type="ECO:0000256" key="2">
    <source>
        <dbReference type="RuleBase" id="RU004417"/>
    </source>
</evidence>
<evidence type="ECO:0000313" key="5">
    <source>
        <dbReference type="Proteomes" id="UP000752292"/>
    </source>
</evidence>
<name>A0A932ZV98_UNCTE</name>
<dbReference type="InterPro" id="IPR006095">
    <property type="entry name" value="Glu/Leu/Phe/Val/Trp_DH"/>
</dbReference>
<dbReference type="EMBL" id="JACQRX010000090">
    <property type="protein sequence ID" value="MBI4251225.1"/>
    <property type="molecule type" value="Genomic_DNA"/>
</dbReference>
<feature type="domain" description="Glutamate/phenylalanine/leucine/valine/L-tryptophan dehydrogenase C-terminal" evidence="3">
    <location>
        <begin position="30"/>
        <end position="261"/>
    </location>
</feature>
<dbReference type="CDD" id="cd01076">
    <property type="entry name" value="NAD_bind_1_Glu_DH"/>
    <property type="match status" value="1"/>
</dbReference>
<evidence type="ECO:0000256" key="1">
    <source>
        <dbReference type="ARBA" id="ARBA00023002"/>
    </source>
</evidence>
<dbReference type="InterPro" id="IPR006096">
    <property type="entry name" value="Glu/Leu/Phe/Val/Trp_DH_C"/>
</dbReference>
<evidence type="ECO:0000313" key="4">
    <source>
        <dbReference type="EMBL" id="MBI4251225.1"/>
    </source>
</evidence>
<dbReference type="PANTHER" id="PTHR11606">
    <property type="entry name" value="GLUTAMATE DEHYDROGENASE"/>
    <property type="match status" value="1"/>
</dbReference>
<dbReference type="Pfam" id="PF00208">
    <property type="entry name" value="ELFV_dehydrog"/>
    <property type="match status" value="1"/>
</dbReference>
<evidence type="ECO:0000259" key="3">
    <source>
        <dbReference type="SMART" id="SM00839"/>
    </source>
</evidence>
<dbReference type="SUPFAM" id="SSF51735">
    <property type="entry name" value="NAD(P)-binding Rossmann-fold domains"/>
    <property type="match status" value="1"/>
</dbReference>
<accession>A0A932ZV98</accession>
<sequence>MAWKKDTYTILRGYTVHGVVTSKPILLGGSLMRREATGRGAVYVFERACRAWKWDPSRMRAAVQGFGNVGSVAAEALAALGVKVVAVADRTGAVRNERGLDIPALIAHARENRGEVRGFPGGEPLPPEELLTQPCEVLVPAALGNVITGENAGRLACRAVLECANGPASPEADAILAGRGVTVLPDVLVNAGGVTVSYFEWVQDTEHYFWEAEEVDARLRKIMGQAFDSVRALAEEKRVSPRLASLMLGVSRVAEGKRLRGLYP</sequence>
<dbReference type="SMART" id="SM00839">
    <property type="entry name" value="ELFV_dehydrog"/>
    <property type="match status" value="1"/>
</dbReference>
<gene>
    <name evidence="4" type="ORF">HY618_02100</name>
</gene>
<dbReference type="PANTHER" id="PTHR11606:SF13">
    <property type="entry name" value="GLUTAMATE DEHYDROGENASE 1, MITOCHONDRIAL"/>
    <property type="match status" value="1"/>
</dbReference>
<proteinExistence type="inferred from homology"/>
<comment type="similarity">
    <text evidence="2">Belongs to the Glu/Leu/Phe/Val dehydrogenases family.</text>
</comment>
<dbReference type="AlphaFoldDB" id="A0A932ZV98"/>
<dbReference type="PRINTS" id="PR00082">
    <property type="entry name" value="GLFDHDRGNASE"/>
</dbReference>
<dbReference type="Proteomes" id="UP000752292">
    <property type="component" value="Unassembled WGS sequence"/>
</dbReference>
<protein>
    <submittedName>
        <fullName evidence="4">Glu/Leu/Phe/Val dehydrogenase</fullName>
    </submittedName>
</protein>
<dbReference type="InterPro" id="IPR036291">
    <property type="entry name" value="NAD(P)-bd_dom_sf"/>
</dbReference>
<reference evidence="4" key="1">
    <citation type="submission" date="2020-07" db="EMBL/GenBank/DDBJ databases">
        <title>Huge and variable diversity of episymbiotic CPR bacteria and DPANN archaea in groundwater ecosystems.</title>
        <authorList>
            <person name="He C.Y."/>
            <person name="Keren R."/>
            <person name="Whittaker M."/>
            <person name="Farag I.F."/>
            <person name="Doudna J."/>
            <person name="Cate J.H.D."/>
            <person name="Banfield J.F."/>
        </authorList>
    </citation>
    <scope>NUCLEOTIDE SEQUENCE</scope>
    <source>
        <strain evidence="4">NC_groundwater_1370_Ag_S-0.2um_69_93</strain>
    </source>
</reference>
<keyword evidence="1 2" id="KW-0560">Oxidoreductase</keyword>
<dbReference type="InterPro" id="IPR033922">
    <property type="entry name" value="NAD_bind_Glu_DH"/>
</dbReference>